<feature type="transmembrane region" description="Helical" evidence="11">
    <location>
        <begin position="66"/>
        <end position="86"/>
    </location>
</feature>
<dbReference type="GO" id="GO:0005886">
    <property type="term" value="C:plasma membrane"/>
    <property type="evidence" value="ECO:0007669"/>
    <property type="project" value="UniProtKB-SubCell"/>
</dbReference>
<proteinExistence type="inferred from homology"/>
<evidence type="ECO:0000256" key="9">
    <source>
        <dbReference type="ARBA" id="ARBA00035120"/>
    </source>
</evidence>
<comment type="catalytic activity">
    <reaction evidence="10">
        <text>fluoride(in) = fluoride(out)</text>
        <dbReference type="Rhea" id="RHEA:76159"/>
        <dbReference type="ChEBI" id="CHEBI:17051"/>
    </reaction>
    <physiologicalReaction direction="left-to-right" evidence="10">
        <dbReference type="Rhea" id="RHEA:76160"/>
    </physiologicalReaction>
</comment>
<evidence type="ECO:0000256" key="6">
    <source>
        <dbReference type="ARBA" id="ARBA00023065"/>
    </source>
</evidence>
<keyword evidence="11" id="KW-0915">Sodium</keyword>
<keyword evidence="7 11" id="KW-0472">Membrane</keyword>
<dbReference type="Pfam" id="PF02537">
    <property type="entry name" value="CRCB"/>
    <property type="match status" value="1"/>
</dbReference>
<dbReference type="PANTHER" id="PTHR28259:SF1">
    <property type="entry name" value="FLUORIDE EXPORT PROTEIN 1-RELATED"/>
    <property type="match status" value="1"/>
</dbReference>
<evidence type="ECO:0000256" key="10">
    <source>
        <dbReference type="ARBA" id="ARBA00035585"/>
    </source>
</evidence>
<protein>
    <recommendedName>
        <fullName evidence="11">Fluoride-specific ion channel FluC</fullName>
    </recommendedName>
</protein>
<dbReference type="Proteomes" id="UP000321291">
    <property type="component" value="Chromosome"/>
</dbReference>
<keyword evidence="6 11" id="KW-0406">Ion transport</keyword>
<evidence type="ECO:0000256" key="4">
    <source>
        <dbReference type="ARBA" id="ARBA00022692"/>
    </source>
</evidence>
<dbReference type="GO" id="GO:0046872">
    <property type="term" value="F:metal ion binding"/>
    <property type="evidence" value="ECO:0007669"/>
    <property type="project" value="UniProtKB-KW"/>
</dbReference>
<sequence>MLRSILVIALGGAIGSVCRYLLQVGVHKIAPITFPLGTLIVNVLGCFIIGLLYGMAVKMPQFSIQWRLFLITGICGGFTTFSSFSYEGISLIMERNYFYFFMYLGGSVLLGLLATWVGLILVK</sequence>
<keyword evidence="11" id="KW-0479">Metal-binding</keyword>
<keyword evidence="3" id="KW-0997">Cell inner membrane</keyword>
<gene>
    <name evidence="11 12" type="primary">crcB</name>
    <name evidence="11" type="synonym">fluC</name>
    <name evidence="12" type="ORF">FSB73_02525</name>
</gene>
<feature type="binding site" evidence="11">
    <location>
        <position position="79"/>
    </location>
    <ligand>
        <name>Na(+)</name>
        <dbReference type="ChEBI" id="CHEBI:29101"/>
        <note>structural</note>
    </ligand>
</feature>
<keyword evidence="8 11" id="KW-0407">Ion channel</keyword>
<dbReference type="HAMAP" id="MF_00454">
    <property type="entry name" value="FluC"/>
    <property type="match status" value="1"/>
</dbReference>
<comment type="function">
    <text evidence="11">Fluoride-specific ion channel. Important for reducing fluoride concentration in the cell, thus reducing its toxicity.</text>
</comment>
<feature type="transmembrane region" description="Helical" evidence="11">
    <location>
        <begin position="29"/>
        <end position="54"/>
    </location>
</feature>
<comment type="activity regulation">
    <text evidence="11">Na(+) is not transported, but it plays an essential structural role and its presence is essential for fluoride channel function.</text>
</comment>
<feature type="transmembrane region" description="Helical" evidence="11">
    <location>
        <begin position="98"/>
        <end position="122"/>
    </location>
</feature>
<keyword evidence="4 11" id="KW-0812">Transmembrane</keyword>
<dbReference type="EMBL" id="CP042434">
    <property type="protein sequence ID" value="QEC70731.1"/>
    <property type="molecule type" value="Genomic_DNA"/>
</dbReference>
<evidence type="ECO:0000256" key="7">
    <source>
        <dbReference type="ARBA" id="ARBA00023136"/>
    </source>
</evidence>
<dbReference type="RefSeq" id="WP_146779992.1">
    <property type="nucleotide sequence ID" value="NZ_CP042434.1"/>
</dbReference>
<dbReference type="GO" id="GO:0062054">
    <property type="term" value="F:fluoride channel activity"/>
    <property type="evidence" value="ECO:0007669"/>
    <property type="project" value="UniProtKB-UniRule"/>
</dbReference>
<dbReference type="KEGG" id="agi:FSB73_02525"/>
<feature type="binding site" evidence="11">
    <location>
        <position position="76"/>
    </location>
    <ligand>
        <name>Na(+)</name>
        <dbReference type="ChEBI" id="CHEBI:29101"/>
        <note>structural</note>
    </ligand>
</feature>
<dbReference type="InterPro" id="IPR003691">
    <property type="entry name" value="FluC"/>
</dbReference>
<name>A0A5B8VI45_9BACT</name>
<keyword evidence="11" id="KW-0813">Transport</keyword>
<evidence type="ECO:0000256" key="1">
    <source>
        <dbReference type="ARBA" id="ARBA00004651"/>
    </source>
</evidence>
<keyword evidence="13" id="KW-1185">Reference proteome</keyword>
<evidence type="ECO:0000313" key="13">
    <source>
        <dbReference type="Proteomes" id="UP000321291"/>
    </source>
</evidence>
<keyword evidence="5 11" id="KW-1133">Transmembrane helix</keyword>
<keyword evidence="2 11" id="KW-1003">Cell membrane</keyword>
<comment type="subcellular location">
    <subcellularLocation>
        <location evidence="1 11">Cell membrane</location>
        <topology evidence="1 11">Multi-pass membrane protein</topology>
    </subcellularLocation>
</comment>
<reference evidence="12 13" key="1">
    <citation type="journal article" date="2017" name="Int. J. Syst. Evol. Microbiol.">
        <title>Arachidicoccus ginsenosidivorans sp. nov., with ginsenoside-converting activity isolated from ginseng cultivating soil.</title>
        <authorList>
            <person name="Siddiqi M.Z."/>
            <person name="Aslam Z."/>
            <person name="Im W.T."/>
        </authorList>
    </citation>
    <scope>NUCLEOTIDE SEQUENCE [LARGE SCALE GENOMIC DNA]</scope>
    <source>
        <strain evidence="12 13">Gsoil 809</strain>
    </source>
</reference>
<dbReference type="GO" id="GO:0140114">
    <property type="term" value="P:cellular detoxification of fluoride"/>
    <property type="evidence" value="ECO:0007669"/>
    <property type="project" value="UniProtKB-UniRule"/>
</dbReference>
<evidence type="ECO:0000256" key="3">
    <source>
        <dbReference type="ARBA" id="ARBA00022519"/>
    </source>
</evidence>
<dbReference type="PANTHER" id="PTHR28259">
    <property type="entry name" value="FLUORIDE EXPORT PROTEIN 1-RELATED"/>
    <property type="match status" value="1"/>
</dbReference>
<evidence type="ECO:0000256" key="8">
    <source>
        <dbReference type="ARBA" id="ARBA00023303"/>
    </source>
</evidence>
<comment type="similarity">
    <text evidence="9 11">Belongs to the fluoride channel Fluc/FEX (TC 1.A.43) family.</text>
</comment>
<dbReference type="AlphaFoldDB" id="A0A5B8VI45"/>
<organism evidence="12 13">
    <name type="scientific">Arachidicoccus ginsenosidivorans</name>
    <dbReference type="NCBI Taxonomy" id="496057"/>
    <lineage>
        <taxon>Bacteria</taxon>
        <taxon>Pseudomonadati</taxon>
        <taxon>Bacteroidota</taxon>
        <taxon>Chitinophagia</taxon>
        <taxon>Chitinophagales</taxon>
        <taxon>Chitinophagaceae</taxon>
        <taxon>Arachidicoccus</taxon>
    </lineage>
</organism>
<evidence type="ECO:0000256" key="11">
    <source>
        <dbReference type="HAMAP-Rule" id="MF_00454"/>
    </source>
</evidence>
<evidence type="ECO:0000313" key="12">
    <source>
        <dbReference type="EMBL" id="QEC70731.1"/>
    </source>
</evidence>
<evidence type="ECO:0000256" key="5">
    <source>
        <dbReference type="ARBA" id="ARBA00022989"/>
    </source>
</evidence>
<evidence type="ECO:0000256" key="2">
    <source>
        <dbReference type="ARBA" id="ARBA00022475"/>
    </source>
</evidence>
<accession>A0A5B8VI45</accession>
<dbReference type="NCBIfam" id="TIGR00494">
    <property type="entry name" value="crcB"/>
    <property type="match status" value="1"/>
</dbReference>
<dbReference type="OrthoDB" id="9815830at2"/>